<dbReference type="EMBL" id="BMXB01000014">
    <property type="protein sequence ID" value="GHA45483.1"/>
    <property type="molecule type" value="Genomic_DNA"/>
</dbReference>
<gene>
    <name evidence="4" type="ORF">GCM10007103_28170</name>
</gene>
<dbReference type="InterPro" id="IPR001296">
    <property type="entry name" value="Glyco_trans_1"/>
</dbReference>
<feature type="domain" description="Glycosyltransferase subfamily 4-like N-terminal" evidence="3">
    <location>
        <begin position="15"/>
        <end position="181"/>
    </location>
</feature>
<dbReference type="Pfam" id="PF13439">
    <property type="entry name" value="Glyco_transf_4"/>
    <property type="match status" value="1"/>
</dbReference>
<protein>
    <submittedName>
        <fullName evidence="4">Glycosyl transferase</fullName>
    </submittedName>
</protein>
<dbReference type="AlphaFoldDB" id="A0A918SI43"/>
<organism evidence="4 5">
    <name type="scientific">Salinimicrobium marinum</name>
    <dbReference type="NCBI Taxonomy" id="680283"/>
    <lineage>
        <taxon>Bacteria</taxon>
        <taxon>Pseudomonadati</taxon>
        <taxon>Bacteroidota</taxon>
        <taxon>Flavobacteriia</taxon>
        <taxon>Flavobacteriales</taxon>
        <taxon>Flavobacteriaceae</taxon>
        <taxon>Salinimicrobium</taxon>
    </lineage>
</organism>
<dbReference type="PANTHER" id="PTHR46401:SF2">
    <property type="entry name" value="GLYCOSYLTRANSFERASE WBBK-RELATED"/>
    <property type="match status" value="1"/>
</dbReference>
<dbReference type="Proteomes" id="UP000610456">
    <property type="component" value="Unassembled WGS sequence"/>
</dbReference>
<evidence type="ECO:0000256" key="1">
    <source>
        <dbReference type="ARBA" id="ARBA00022679"/>
    </source>
</evidence>
<proteinExistence type="predicted"/>
<dbReference type="Gene3D" id="3.40.50.2000">
    <property type="entry name" value="Glycogen Phosphorylase B"/>
    <property type="match status" value="2"/>
</dbReference>
<keyword evidence="5" id="KW-1185">Reference proteome</keyword>
<accession>A0A918SI43</accession>
<name>A0A918SI43_9FLAO</name>
<dbReference type="GO" id="GO:0009103">
    <property type="term" value="P:lipopolysaccharide biosynthetic process"/>
    <property type="evidence" value="ECO:0007669"/>
    <property type="project" value="TreeGrafter"/>
</dbReference>
<keyword evidence="1 4" id="KW-0808">Transferase</keyword>
<reference evidence="4" key="2">
    <citation type="submission" date="2020-09" db="EMBL/GenBank/DDBJ databases">
        <authorList>
            <person name="Sun Q."/>
            <person name="Kim S."/>
        </authorList>
    </citation>
    <scope>NUCLEOTIDE SEQUENCE</scope>
    <source>
        <strain evidence="4">KCTC 12719</strain>
    </source>
</reference>
<evidence type="ECO:0000259" key="2">
    <source>
        <dbReference type="Pfam" id="PF00534"/>
    </source>
</evidence>
<evidence type="ECO:0000313" key="4">
    <source>
        <dbReference type="EMBL" id="GHA45483.1"/>
    </source>
</evidence>
<comment type="caution">
    <text evidence="4">The sequence shown here is derived from an EMBL/GenBank/DDBJ whole genome shotgun (WGS) entry which is preliminary data.</text>
</comment>
<dbReference type="CDD" id="cd03801">
    <property type="entry name" value="GT4_PimA-like"/>
    <property type="match status" value="1"/>
</dbReference>
<evidence type="ECO:0000259" key="3">
    <source>
        <dbReference type="Pfam" id="PF13439"/>
    </source>
</evidence>
<dbReference type="PANTHER" id="PTHR46401">
    <property type="entry name" value="GLYCOSYLTRANSFERASE WBBK-RELATED"/>
    <property type="match status" value="1"/>
</dbReference>
<dbReference type="RefSeq" id="WP_189605426.1">
    <property type="nucleotide sequence ID" value="NZ_BMXB01000014.1"/>
</dbReference>
<sequence>MEGKGMKILMTTDTVGGVWVYSLELCKALQEYDVEVHLAAMGAWPSEAQKQQVETIKNVTLYKSDFKLEWMEDPWEDVEKSNKWINSIYHTIYPDVVHMNNYAHIGEDWTCPTLTVFHSCVQTWWQAVKGTSAPTNWDRYTQVVKESLEASDIVVSPTQSILGKAKNTHDFSSPAKVIYNGRAMDASEEKEKEPFILCIGRIWDEAKNLKLLSHIAKNLPWPVYIAGTRINPGSGEKSEFENVKFLGKLEPHEVEEWMQRASIFVSPTKYEPFGLAILEAAKSGCALILSELDTLKEIWEDSAAFFDPENEADAQERILQLINNEAARKELSERARNKAKEYSSEKMASEYMDLYREIINNKSKPKLATV</sequence>
<reference evidence="4" key="1">
    <citation type="journal article" date="2014" name="Int. J. Syst. Evol. Microbiol.">
        <title>Complete genome sequence of Corynebacterium casei LMG S-19264T (=DSM 44701T), isolated from a smear-ripened cheese.</title>
        <authorList>
            <consortium name="US DOE Joint Genome Institute (JGI-PGF)"/>
            <person name="Walter F."/>
            <person name="Albersmeier A."/>
            <person name="Kalinowski J."/>
            <person name="Ruckert C."/>
        </authorList>
    </citation>
    <scope>NUCLEOTIDE SEQUENCE</scope>
    <source>
        <strain evidence="4">KCTC 12719</strain>
    </source>
</reference>
<feature type="domain" description="Glycosyl transferase family 1" evidence="2">
    <location>
        <begin position="185"/>
        <end position="337"/>
    </location>
</feature>
<evidence type="ECO:0000313" key="5">
    <source>
        <dbReference type="Proteomes" id="UP000610456"/>
    </source>
</evidence>
<dbReference type="SUPFAM" id="SSF53756">
    <property type="entry name" value="UDP-Glycosyltransferase/glycogen phosphorylase"/>
    <property type="match status" value="1"/>
</dbReference>
<dbReference type="GO" id="GO:0016757">
    <property type="term" value="F:glycosyltransferase activity"/>
    <property type="evidence" value="ECO:0007669"/>
    <property type="project" value="InterPro"/>
</dbReference>
<dbReference type="Pfam" id="PF00534">
    <property type="entry name" value="Glycos_transf_1"/>
    <property type="match status" value="1"/>
</dbReference>
<dbReference type="InterPro" id="IPR028098">
    <property type="entry name" value="Glyco_trans_4-like_N"/>
</dbReference>